<keyword evidence="1" id="KW-0808">Transferase</keyword>
<keyword evidence="2" id="KW-1185">Reference proteome</keyword>
<evidence type="ECO:0000313" key="1">
    <source>
        <dbReference type="EMBL" id="AZS17750.1"/>
    </source>
</evidence>
<dbReference type="InterPro" id="IPR016181">
    <property type="entry name" value="Acyl_CoA_acyltransferase"/>
</dbReference>
<name>A0A3Q9IGW6_9BACL</name>
<dbReference type="Proteomes" id="UP000270678">
    <property type="component" value="Chromosome"/>
</dbReference>
<dbReference type="OrthoDB" id="116151at2"/>
<dbReference type="EMBL" id="CP034346">
    <property type="protein sequence ID" value="AZS17750.1"/>
    <property type="molecule type" value="Genomic_DNA"/>
</dbReference>
<gene>
    <name evidence="1" type="ORF">EI981_27175</name>
</gene>
<dbReference type="GO" id="GO:0016740">
    <property type="term" value="F:transferase activity"/>
    <property type="evidence" value="ECO:0007669"/>
    <property type="project" value="UniProtKB-KW"/>
</dbReference>
<dbReference type="KEGG" id="plut:EI981_27175"/>
<protein>
    <submittedName>
        <fullName evidence="1">GNAT family N-acetyltransferase</fullName>
    </submittedName>
</protein>
<evidence type="ECO:0000313" key="2">
    <source>
        <dbReference type="Proteomes" id="UP000270678"/>
    </source>
</evidence>
<dbReference type="Gene3D" id="3.40.630.30">
    <property type="match status" value="1"/>
</dbReference>
<sequence length="307" mass="35382">MIEQTTLAKWAEFNRLKWKCDVDLLRFQPPKCDDYYSECLLFSRYGKFYFPPQNPYHPVIFHATPSAKPFRTNKQWHEVAELMIEHLVKLRGAVTITLPPDITDIRPFTWRGFQVDVRYTYILNLPYSVSLASKAIRNKIKKANARSYSSKRTENMKHVYECLLETERRQGFSHQITAADLELAQSILGEDSFRCYVCYSESGEPVSANVTLLLNPGQAIGWVAGTKTDHLSNGVVQQLQLFEFEDLASQGIKHFDFSGANIASVAESKADWGGDLTPYYVVRKPGFKDILRSGRDWLQFRRGFFRI</sequence>
<organism evidence="1 2">
    <name type="scientific">Paenibacillus lutimineralis</name>
    <dbReference type="NCBI Taxonomy" id="2707005"/>
    <lineage>
        <taxon>Bacteria</taxon>
        <taxon>Bacillati</taxon>
        <taxon>Bacillota</taxon>
        <taxon>Bacilli</taxon>
        <taxon>Bacillales</taxon>
        <taxon>Paenibacillaceae</taxon>
        <taxon>Paenibacillus</taxon>
    </lineage>
</organism>
<proteinExistence type="predicted"/>
<dbReference type="AlphaFoldDB" id="A0A3Q9IGW6"/>
<dbReference type="SUPFAM" id="SSF55729">
    <property type="entry name" value="Acyl-CoA N-acyltransferases (Nat)"/>
    <property type="match status" value="1"/>
</dbReference>
<reference evidence="2" key="1">
    <citation type="submission" date="2018-12" db="EMBL/GenBank/DDBJ databases">
        <title>Complete genome sequence of Paenibacillus sp. MBLB1234.</title>
        <authorList>
            <person name="Nam Y.-D."/>
            <person name="Kang J."/>
            <person name="Chung W.-H."/>
            <person name="Park Y.S."/>
        </authorList>
    </citation>
    <scope>NUCLEOTIDE SEQUENCE [LARGE SCALE GENOMIC DNA]</scope>
    <source>
        <strain evidence="2">MBLB1234</strain>
    </source>
</reference>
<accession>A0A3Q9IGW6</accession>
<dbReference type="RefSeq" id="WP_127003588.1">
    <property type="nucleotide sequence ID" value="NZ_CP034346.1"/>
</dbReference>